<accession>A0A6H5H8R4</accession>
<sequence length="129" mass="14292">MSFWWIIGASRGDYWCSLLVGIAGSPTDRPPTTSGQEVRTIIGPSLWLGSEADAAGNRESLTSELRLPRQQIREGEVEGEGGRKIMTLKKNFLGVQGMAYGGRRTEDGIWRTTDGQNIFIPIRISHPFK</sequence>
<reference evidence="1 2" key="1">
    <citation type="submission" date="2020-02" db="EMBL/GenBank/DDBJ databases">
        <authorList>
            <person name="Ferguson B K."/>
        </authorList>
    </citation>
    <scope>NUCLEOTIDE SEQUENCE [LARGE SCALE GENOMIC DNA]</scope>
</reference>
<dbReference type="Proteomes" id="UP000479000">
    <property type="component" value="Unassembled WGS sequence"/>
</dbReference>
<keyword evidence="2" id="KW-1185">Reference proteome</keyword>
<name>A0A6H5H8R4_9HEMI</name>
<evidence type="ECO:0000313" key="2">
    <source>
        <dbReference type="Proteomes" id="UP000479000"/>
    </source>
</evidence>
<gene>
    <name evidence="1" type="ORF">NTEN_LOCUS18721</name>
</gene>
<feature type="non-terminal residue" evidence="1">
    <location>
        <position position="129"/>
    </location>
</feature>
<organism evidence="1 2">
    <name type="scientific">Nesidiocoris tenuis</name>
    <dbReference type="NCBI Taxonomy" id="355587"/>
    <lineage>
        <taxon>Eukaryota</taxon>
        <taxon>Metazoa</taxon>
        <taxon>Ecdysozoa</taxon>
        <taxon>Arthropoda</taxon>
        <taxon>Hexapoda</taxon>
        <taxon>Insecta</taxon>
        <taxon>Pterygota</taxon>
        <taxon>Neoptera</taxon>
        <taxon>Paraneoptera</taxon>
        <taxon>Hemiptera</taxon>
        <taxon>Heteroptera</taxon>
        <taxon>Panheteroptera</taxon>
        <taxon>Cimicomorpha</taxon>
        <taxon>Miridae</taxon>
        <taxon>Dicyphina</taxon>
        <taxon>Nesidiocoris</taxon>
    </lineage>
</organism>
<protein>
    <submittedName>
        <fullName evidence="1">Uncharacterized protein</fullName>
    </submittedName>
</protein>
<evidence type="ECO:0000313" key="1">
    <source>
        <dbReference type="EMBL" id="CAB0014280.1"/>
    </source>
</evidence>
<dbReference type="EMBL" id="CADCXU010027632">
    <property type="protein sequence ID" value="CAB0014280.1"/>
    <property type="molecule type" value="Genomic_DNA"/>
</dbReference>
<dbReference type="AlphaFoldDB" id="A0A6H5H8R4"/>
<proteinExistence type="predicted"/>